<dbReference type="PROSITE" id="PS51257">
    <property type="entry name" value="PROKAR_LIPOPROTEIN"/>
    <property type="match status" value="1"/>
</dbReference>
<organism evidence="2 3">
    <name type="scientific">Fibrella rubiginis</name>
    <dbReference type="NCBI Taxonomy" id="2817060"/>
    <lineage>
        <taxon>Bacteria</taxon>
        <taxon>Pseudomonadati</taxon>
        <taxon>Bacteroidota</taxon>
        <taxon>Cytophagia</taxon>
        <taxon>Cytophagales</taxon>
        <taxon>Spirosomataceae</taxon>
        <taxon>Fibrella</taxon>
    </lineage>
</organism>
<evidence type="ECO:0008006" key="4">
    <source>
        <dbReference type="Google" id="ProtNLM"/>
    </source>
</evidence>
<keyword evidence="1" id="KW-0732">Signal</keyword>
<dbReference type="AlphaFoldDB" id="A0A939GMT4"/>
<feature type="signal peptide" evidence="1">
    <location>
        <begin position="1"/>
        <end position="19"/>
    </location>
</feature>
<name>A0A939GMT4_9BACT</name>
<protein>
    <recommendedName>
        <fullName evidence="4">DUF4136 domain-containing protein</fullName>
    </recommendedName>
</protein>
<evidence type="ECO:0000313" key="3">
    <source>
        <dbReference type="Proteomes" id="UP000664034"/>
    </source>
</evidence>
<reference evidence="2" key="1">
    <citation type="submission" date="2021-03" db="EMBL/GenBank/DDBJ databases">
        <title>Fibrella sp. HMF5335 genome sequencing and assembly.</title>
        <authorList>
            <person name="Kang H."/>
            <person name="Kim H."/>
            <person name="Bae S."/>
            <person name="Joh K."/>
        </authorList>
    </citation>
    <scope>NUCLEOTIDE SEQUENCE</scope>
    <source>
        <strain evidence="2">HMF5335</strain>
    </source>
</reference>
<dbReference type="EMBL" id="JAFMYV010000016">
    <property type="protein sequence ID" value="MBO0939681.1"/>
    <property type="molecule type" value="Genomic_DNA"/>
</dbReference>
<evidence type="ECO:0000256" key="1">
    <source>
        <dbReference type="SAM" id="SignalP"/>
    </source>
</evidence>
<evidence type="ECO:0000313" key="2">
    <source>
        <dbReference type="EMBL" id="MBO0939681.1"/>
    </source>
</evidence>
<sequence>MRYVIILAVLLLGACASKNNTIQPAVTNTGDPIYTDPTSWTSIQLNTAYTIKFPAGYEGPGAVGFEGLSFGKNRVDKRAMLSYSFCGPLLCNEYGNPLFGGDPLGGKTPVTMAYGGQTLTKSVVLTQGNTINGIFYYSEAPKAVGVLYLLDRGVFKESLNAQFDSEVQAEVITIIKTIQPKV</sequence>
<gene>
    <name evidence="2" type="ORF">J2I47_24250</name>
</gene>
<dbReference type="Proteomes" id="UP000664034">
    <property type="component" value="Unassembled WGS sequence"/>
</dbReference>
<keyword evidence="3" id="KW-1185">Reference proteome</keyword>
<proteinExistence type="predicted"/>
<feature type="chain" id="PRO_5037712684" description="DUF4136 domain-containing protein" evidence="1">
    <location>
        <begin position="20"/>
        <end position="182"/>
    </location>
</feature>
<dbReference type="RefSeq" id="WP_207367209.1">
    <property type="nucleotide sequence ID" value="NZ_JAFMYV010000016.1"/>
</dbReference>
<accession>A0A939GMT4</accession>
<comment type="caution">
    <text evidence="2">The sequence shown here is derived from an EMBL/GenBank/DDBJ whole genome shotgun (WGS) entry which is preliminary data.</text>
</comment>